<accession>A0A243RGI3</accession>
<gene>
    <name evidence="1" type="ORF">CA983_35850</name>
</gene>
<dbReference type="EMBL" id="NGFN01000350">
    <property type="protein sequence ID" value="OUC93859.1"/>
    <property type="molecule type" value="Genomic_DNA"/>
</dbReference>
<evidence type="ECO:0000313" key="2">
    <source>
        <dbReference type="Proteomes" id="UP000195105"/>
    </source>
</evidence>
<dbReference type="AlphaFoldDB" id="A0A243RGI3"/>
<sequence>MAIIAIFDQPGMTQAQYEQVSDKVNRGRGLVKNPADWPVPGLISHTSAPTPNGWYVADVWESEEAFQRFTEIVLPLLREAGAPEVEPKIYPVFNLVTP</sequence>
<comment type="caution">
    <text evidence="1">The sequence shown here is derived from an EMBL/GenBank/DDBJ whole genome shotgun (WGS) entry which is preliminary data.</text>
</comment>
<evidence type="ECO:0000313" key="1">
    <source>
        <dbReference type="EMBL" id="OUC93859.1"/>
    </source>
</evidence>
<dbReference type="Proteomes" id="UP000195105">
    <property type="component" value="Unassembled WGS sequence"/>
</dbReference>
<dbReference type="RefSeq" id="WP_086604936.1">
    <property type="nucleotide sequence ID" value="NZ_NGFN01000350.1"/>
</dbReference>
<proteinExistence type="predicted"/>
<organism evidence="1 2">
    <name type="scientific">Streptomyces swartbergensis</name>
    <dbReference type="NCBI Taxonomy" id="487165"/>
    <lineage>
        <taxon>Bacteria</taxon>
        <taxon>Bacillati</taxon>
        <taxon>Actinomycetota</taxon>
        <taxon>Actinomycetes</taxon>
        <taxon>Kitasatosporales</taxon>
        <taxon>Streptomycetaceae</taxon>
        <taxon>Streptomyces</taxon>
    </lineage>
</organism>
<keyword evidence="2" id="KW-1185">Reference proteome</keyword>
<name>A0A243RGI3_9ACTN</name>
<evidence type="ECO:0008006" key="3">
    <source>
        <dbReference type="Google" id="ProtNLM"/>
    </source>
</evidence>
<reference evidence="1 2" key="1">
    <citation type="submission" date="2017-05" db="EMBL/GenBank/DDBJ databases">
        <title>Biotechnological potential of actinobacteria isolated from South African environments.</title>
        <authorList>
            <person name="Le Roes-Hill M."/>
            <person name="Prins A."/>
            <person name="Durrell K.A."/>
        </authorList>
    </citation>
    <scope>NUCLEOTIDE SEQUENCE [LARGE SCALE GENOMIC DNA]</scope>
    <source>
        <strain evidence="1 2">HMC13</strain>
    </source>
</reference>
<protein>
    <recommendedName>
        <fullName evidence="3">ABM domain-containing protein</fullName>
    </recommendedName>
</protein>